<evidence type="ECO:0000313" key="2">
    <source>
        <dbReference type="Proteomes" id="UP001597506"/>
    </source>
</evidence>
<organism evidence="1 2">
    <name type="scientific">Bacillus seohaeanensis</name>
    <dbReference type="NCBI Taxonomy" id="284580"/>
    <lineage>
        <taxon>Bacteria</taxon>
        <taxon>Bacillati</taxon>
        <taxon>Bacillota</taxon>
        <taxon>Bacilli</taxon>
        <taxon>Bacillales</taxon>
        <taxon>Bacillaceae</taxon>
        <taxon>Bacillus</taxon>
    </lineage>
</organism>
<reference evidence="2" key="1">
    <citation type="journal article" date="2019" name="Int. J. Syst. Evol. Microbiol.">
        <title>The Global Catalogue of Microorganisms (GCM) 10K type strain sequencing project: providing services to taxonomists for standard genome sequencing and annotation.</title>
        <authorList>
            <consortium name="The Broad Institute Genomics Platform"/>
            <consortium name="The Broad Institute Genome Sequencing Center for Infectious Disease"/>
            <person name="Wu L."/>
            <person name="Ma J."/>
        </authorList>
    </citation>
    <scope>NUCLEOTIDE SEQUENCE [LARGE SCALE GENOMIC DNA]</scope>
    <source>
        <strain evidence="2">KCTC 3913</strain>
    </source>
</reference>
<dbReference type="Gene3D" id="1.20.1260.10">
    <property type="match status" value="2"/>
</dbReference>
<gene>
    <name evidence="1" type="ORF">ACFSUL_14570</name>
</gene>
<dbReference type="Proteomes" id="UP001597506">
    <property type="component" value="Unassembled WGS sequence"/>
</dbReference>
<dbReference type="InterPro" id="IPR012347">
    <property type="entry name" value="Ferritin-like"/>
</dbReference>
<dbReference type="Pfam" id="PF11553">
    <property type="entry name" value="DUF3231"/>
    <property type="match status" value="2"/>
</dbReference>
<protein>
    <submittedName>
        <fullName evidence="1">DUF3231 family protein</fullName>
    </submittedName>
</protein>
<dbReference type="EMBL" id="JBHUMF010000031">
    <property type="protein sequence ID" value="MFD2681963.1"/>
    <property type="molecule type" value="Genomic_DNA"/>
</dbReference>
<name>A0ABW5RTW8_9BACI</name>
<sequence>MEHNPKLSSAELANLWGSYMSDSMNICIMNHFLSVVEDKEIEEILNHSKKLSVGHLDTISTIFKEEKIPLPQGYTKSDVVENSPKLFSDLFYLRFLQHMGRQGANINGMALGTSYRDDIKSFYLAALNESAELYNRVGDLMSVKGILVRSPNIAYPEKVEFIQDENFMAGYLTLHKRPLLAVEITHLSNNIEANLIGETLILGFAQVTENEEVKSYCQKGIRLSREIISSLNEILSDDKINAPFTWESALTNSTTSPFSDKLIMGLLSSLNSISIGNMGLGIGASMRSDLVAEYTSLTAQTVKYANAGTKISIKNGWIEKAPQQLDFKKLQGKS</sequence>
<keyword evidence="2" id="KW-1185">Reference proteome</keyword>
<dbReference type="RefSeq" id="WP_377936595.1">
    <property type="nucleotide sequence ID" value="NZ_JBHUMF010000031.1"/>
</dbReference>
<dbReference type="InterPro" id="IPR021617">
    <property type="entry name" value="DUF3231"/>
</dbReference>
<evidence type="ECO:0000313" key="1">
    <source>
        <dbReference type="EMBL" id="MFD2681963.1"/>
    </source>
</evidence>
<comment type="caution">
    <text evidence="1">The sequence shown here is derived from an EMBL/GenBank/DDBJ whole genome shotgun (WGS) entry which is preliminary data.</text>
</comment>
<proteinExistence type="predicted"/>
<accession>A0ABW5RTW8</accession>